<dbReference type="Proteomes" id="UP000199214">
    <property type="component" value="Unassembled WGS sequence"/>
</dbReference>
<organism evidence="2 3">
    <name type="scientific">Sphingomonas palmae</name>
    <dbReference type="NCBI Taxonomy" id="1855283"/>
    <lineage>
        <taxon>Bacteria</taxon>
        <taxon>Pseudomonadati</taxon>
        <taxon>Pseudomonadota</taxon>
        <taxon>Alphaproteobacteria</taxon>
        <taxon>Sphingomonadales</taxon>
        <taxon>Sphingomonadaceae</taxon>
        <taxon>Sphingomonas</taxon>
    </lineage>
</organism>
<proteinExistence type="predicted"/>
<evidence type="ECO:0000313" key="3">
    <source>
        <dbReference type="Proteomes" id="UP000199214"/>
    </source>
</evidence>
<dbReference type="AlphaFoldDB" id="A0A1H7S775"/>
<gene>
    <name evidence="2" type="ORF">SAMN05216382_2443</name>
</gene>
<accession>A0A1H7S775</accession>
<feature type="compositionally biased region" description="Basic and acidic residues" evidence="1">
    <location>
        <begin position="12"/>
        <end position="25"/>
    </location>
</feature>
<dbReference type="EMBL" id="FNZZ01000004">
    <property type="protein sequence ID" value="SEL67367.1"/>
    <property type="molecule type" value="Genomic_DNA"/>
</dbReference>
<reference evidence="3" key="1">
    <citation type="submission" date="2016-10" db="EMBL/GenBank/DDBJ databases">
        <authorList>
            <person name="Varghese N."/>
            <person name="Submissions S."/>
        </authorList>
    </citation>
    <scope>NUCLEOTIDE SEQUENCE [LARGE SCALE GENOMIC DNA]</scope>
    <source>
        <strain evidence="3">JS21-1</strain>
    </source>
</reference>
<protein>
    <submittedName>
        <fullName evidence="2">Uncharacterized protein</fullName>
    </submittedName>
</protein>
<feature type="region of interest" description="Disordered" evidence="1">
    <location>
        <begin position="12"/>
        <end position="40"/>
    </location>
</feature>
<keyword evidence="3" id="KW-1185">Reference proteome</keyword>
<evidence type="ECO:0000256" key="1">
    <source>
        <dbReference type="SAM" id="MobiDB-lite"/>
    </source>
</evidence>
<name>A0A1H7S775_9SPHN</name>
<sequence>MLQIDHSPILDKDDLSHFQNDRTSETFRLGEPAFSDGRRL</sequence>
<evidence type="ECO:0000313" key="2">
    <source>
        <dbReference type="EMBL" id="SEL67367.1"/>
    </source>
</evidence>